<sequence>MLGTMIVDPSGEPPVILSCPGAVRTLAIGESVAARPHPVGGV</sequence>
<dbReference type="EMBL" id="JACHJU010000001">
    <property type="protein sequence ID" value="MBB4936497.1"/>
    <property type="molecule type" value="Genomic_DNA"/>
</dbReference>
<name>A0A7W7RQV3_9ACTN</name>
<protein>
    <submittedName>
        <fullName evidence="1">Uncharacterized protein</fullName>
    </submittedName>
</protein>
<dbReference type="Proteomes" id="UP000534286">
    <property type="component" value="Unassembled WGS sequence"/>
</dbReference>
<gene>
    <name evidence="1" type="ORF">FHR32_000802</name>
</gene>
<proteinExistence type="predicted"/>
<comment type="caution">
    <text evidence="1">The sequence shown here is derived from an EMBL/GenBank/DDBJ whole genome shotgun (WGS) entry which is preliminary data.</text>
</comment>
<reference evidence="1 2" key="1">
    <citation type="submission" date="2020-08" db="EMBL/GenBank/DDBJ databases">
        <title>Sequencing the genomes of 1000 actinobacteria strains.</title>
        <authorList>
            <person name="Klenk H.-P."/>
        </authorList>
    </citation>
    <scope>NUCLEOTIDE SEQUENCE [LARGE SCALE GENOMIC DNA]</scope>
    <source>
        <strain evidence="1 2">DSM 43023</strain>
    </source>
</reference>
<evidence type="ECO:0000313" key="2">
    <source>
        <dbReference type="Proteomes" id="UP000534286"/>
    </source>
</evidence>
<dbReference type="AlphaFoldDB" id="A0A7W7RQV3"/>
<accession>A0A7W7RQV3</accession>
<evidence type="ECO:0000313" key="1">
    <source>
        <dbReference type="EMBL" id="MBB4936497.1"/>
    </source>
</evidence>
<keyword evidence="2" id="KW-1185">Reference proteome</keyword>
<organism evidence="1 2">
    <name type="scientific">Streptosporangium album</name>
    <dbReference type="NCBI Taxonomy" id="47479"/>
    <lineage>
        <taxon>Bacteria</taxon>
        <taxon>Bacillati</taxon>
        <taxon>Actinomycetota</taxon>
        <taxon>Actinomycetes</taxon>
        <taxon>Streptosporangiales</taxon>
        <taxon>Streptosporangiaceae</taxon>
        <taxon>Streptosporangium</taxon>
    </lineage>
</organism>